<reference evidence="1" key="1">
    <citation type="submission" date="2022-07" db="EMBL/GenBank/DDBJ databases">
        <authorList>
            <person name="Kouya T."/>
            <person name="Ishiyama Y."/>
        </authorList>
    </citation>
    <scope>NUCLEOTIDE SEQUENCE</scope>
    <source>
        <strain evidence="1">WR16-4</strain>
    </source>
</reference>
<gene>
    <name evidence="1" type="ORF">WR164_10930</name>
</gene>
<keyword evidence="2" id="KW-1185">Reference proteome</keyword>
<evidence type="ECO:0000313" key="1">
    <source>
        <dbReference type="EMBL" id="GLB47114.1"/>
    </source>
</evidence>
<dbReference type="Proteomes" id="UP001144204">
    <property type="component" value="Unassembled WGS sequence"/>
</dbReference>
<dbReference type="Pfam" id="PF07949">
    <property type="entry name" value="YbbR"/>
    <property type="match status" value="2"/>
</dbReference>
<organism evidence="1 2">
    <name type="scientific">Philodulcilactobacillus myokoensis</name>
    <dbReference type="NCBI Taxonomy" id="2929573"/>
    <lineage>
        <taxon>Bacteria</taxon>
        <taxon>Bacillati</taxon>
        <taxon>Bacillota</taxon>
        <taxon>Bacilli</taxon>
        <taxon>Lactobacillales</taxon>
        <taxon>Lactobacillaceae</taxon>
        <taxon>Philodulcilactobacillus</taxon>
    </lineage>
</organism>
<protein>
    <submittedName>
        <fullName evidence="1">Cell surface protein</fullName>
    </submittedName>
</protein>
<comment type="caution">
    <text evidence="1">The sequence shown here is derived from an EMBL/GenBank/DDBJ whole genome shotgun (WGS) entry which is preliminary data.</text>
</comment>
<name>A0A9W6B376_9LACO</name>
<dbReference type="RefSeq" id="WP_286136573.1">
    <property type="nucleotide sequence ID" value="NZ_BRPL01000002.1"/>
</dbReference>
<accession>A0A9W6B376</accession>
<sequence>MNKFFNSNFFFRCISLLFAILIFAYVKQTQTRYTNHFQSSNGQQTQLTSTKTDNIQVPLQLNVNSSKYFVTGYPEKVNVQISGPSALVTTTSNTQNFKVFADLSKLSVGKHNVRLFQEGLNSDLTYHLRPSTIKVDVQPRRTISMPIKVAYNNSNLSPGYTAGKPVAGISNVKVTGASSEISKIKRVIAQLNLPENTSKTVDTQAVMEALDSKNRIVNVILTPSTTTVHLPITRGNNKKVPLNFHLMGSNGHKSKVVSNVKNVNAFGSSQQLAKIKKVTVNVNASEISSGHEKTIQLDKSLNNVSGFNPDHIKIKIVNE</sequence>
<proteinExistence type="predicted"/>
<dbReference type="PANTHER" id="PTHR37804:SF1">
    <property type="entry name" value="CDAA REGULATORY PROTEIN CDAR"/>
    <property type="match status" value="1"/>
</dbReference>
<dbReference type="EMBL" id="BRPL01000002">
    <property type="protein sequence ID" value="GLB47114.1"/>
    <property type="molecule type" value="Genomic_DNA"/>
</dbReference>
<dbReference type="AlphaFoldDB" id="A0A9W6B376"/>
<dbReference type="Gene3D" id="2.170.120.40">
    <property type="entry name" value="YbbR-like domain"/>
    <property type="match status" value="2"/>
</dbReference>
<dbReference type="PANTHER" id="PTHR37804">
    <property type="entry name" value="CDAA REGULATORY PROTEIN CDAR"/>
    <property type="match status" value="1"/>
</dbReference>
<dbReference type="InterPro" id="IPR012505">
    <property type="entry name" value="YbbR"/>
</dbReference>
<dbReference type="Gene3D" id="2.170.120.30">
    <property type="match status" value="1"/>
</dbReference>
<reference evidence="1" key="2">
    <citation type="journal article" date="2023" name="PLoS ONE">
        <title>Philodulcilactobacillus myokoensis gen. nov., sp. nov., a fructophilic, acidophilic, and agar-phobic lactic acid bacterium isolated from fermented vegetable extracts.</title>
        <authorList>
            <person name="Kouya T."/>
            <person name="Ishiyama Y."/>
            <person name="Ohashi S."/>
            <person name="Kumakubo R."/>
            <person name="Yamazaki T."/>
            <person name="Otaki T."/>
        </authorList>
    </citation>
    <scope>NUCLEOTIDE SEQUENCE</scope>
    <source>
        <strain evidence="1">WR16-4</strain>
    </source>
</reference>
<dbReference type="InterPro" id="IPR053154">
    <property type="entry name" value="c-di-AMP_regulator"/>
</dbReference>
<evidence type="ECO:0000313" key="2">
    <source>
        <dbReference type="Proteomes" id="UP001144204"/>
    </source>
</evidence>